<evidence type="ECO:0000256" key="1">
    <source>
        <dbReference type="SAM" id="SignalP"/>
    </source>
</evidence>
<reference evidence="2 3" key="1">
    <citation type="submission" date="2019-01" db="EMBL/GenBank/DDBJ databases">
        <authorList>
            <person name="Ferrante I. M."/>
        </authorList>
    </citation>
    <scope>NUCLEOTIDE SEQUENCE [LARGE SCALE GENOMIC DNA]</scope>
    <source>
        <strain evidence="2 3">B856</strain>
    </source>
</reference>
<gene>
    <name evidence="2" type="ORF">PSNMU_V1.4_AUG-EV-PASAV3_0124790</name>
</gene>
<keyword evidence="3" id="KW-1185">Reference proteome</keyword>
<feature type="chain" id="PRO_5019026155" evidence="1">
    <location>
        <begin position="23"/>
        <end position="176"/>
    </location>
</feature>
<proteinExistence type="predicted"/>
<accession>A0A448ZTB8</accession>
<evidence type="ECO:0000313" key="2">
    <source>
        <dbReference type="EMBL" id="VEU45307.1"/>
    </source>
</evidence>
<sequence>MNTMNLSFVAILSVIALQSTQAMISPAVSCCEDNGGKYEIVDGSDGQSGVCRKDGVNTEAFYFMDQNCPPPPTVSPSNAPTMKYSVYAVNNCDATVTANFVLRSSRRLGGNRNSQVEVQQGQCTYVGPTNLDVVTYTSQGSYVSSGNDSCLNIGDSNNSDCNLLGIAENACVVNLC</sequence>
<organism evidence="2 3">
    <name type="scientific">Pseudo-nitzschia multistriata</name>
    <dbReference type="NCBI Taxonomy" id="183589"/>
    <lineage>
        <taxon>Eukaryota</taxon>
        <taxon>Sar</taxon>
        <taxon>Stramenopiles</taxon>
        <taxon>Ochrophyta</taxon>
        <taxon>Bacillariophyta</taxon>
        <taxon>Bacillariophyceae</taxon>
        <taxon>Bacillariophycidae</taxon>
        <taxon>Bacillariales</taxon>
        <taxon>Bacillariaceae</taxon>
        <taxon>Pseudo-nitzschia</taxon>
    </lineage>
</organism>
<dbReference type="OrthoDB" id="51728at2759"/>
<name>A0A448ZTB8_9STRA</name>
<evidence type="ECO:0000313" key="3">
    <source>
        <dbReference type="Proteomes" id="UP000291116"/>
    </source>
</evidence>
<feature type="signal peptide" evidence="1">
    <location>
        <begin position="1"/>
        <end position="22"/>
    </location>
</feature>
<dbReference type="EMBL" id="CAACVS010000699">
    <property type="protein sequence ID" value="VEU45307.1"/>
    <property type="molecule type" value="Genomic_DNA"/>
</dbReference>
<protein>
    <submittedName>
        <fullName evidence="2">Uncharacterized protein</fullName>
    </submittedName>
</protein>
<dbReference type="AlphaFoldDB" id="A0A448ZTB8"/>
<keyword evidence="1" id="KW-0732">Signal</keyword>
<dbReference type="Proteomes" id="UP000291116">
    <property type="component" value="Unassembled WGS sequence"/>
</dbReference>